<keyword evidence="1" id="KW-0812">Transmembrane</keyword>
<dbReference type="EMBL" id="MU004235">
    <property type="protein sequence ID" value="KAF2668954.1"/>
    <property type="molecule type" value="Genomic_DNA"/>
</dbReference>
<proteinExistence type="predicted"/>
<name>A0A6A6UDH0_9PEZI</name>
<protein>
    <recommendedName>
        <fullName evidence="4">Integral membrane protein</fullName>
    </recommendedName>
</protein>
<keyword evidence="1" id="KW-0472">Membrane</keyword>
<organism evidence="2 3">
    <name type="scientific">Microthyrium microscopicum</name>
    <dbReference type="NCBI Taxonomy" id="703497"/>
    <lineage>
        <taxon>Eukaryota</taxon>
        <taxon>Fungi</taxon>
        <taxon>Dikarya</taxon>
        <taxon>Ascomycota</taxon>
        <taxon>Pezizomycotina</taxon>
        <taxon>Dothideomycetes</taxon>
        <taxon>Dothideomycetes incertae sedis</taxon>
        <taxon>Microthyriales</taxon>
        <taxon>Microthyriaceae</taxon>
        <taxon>Microthyrium</taxon>
    </lineage>
</organism>
<dbReference type="Pfam" id="PF14087">
    <property type="entry name" value="DUF4267"/>
    <property type="match status" value="1"/>
</dbReference>
<feature type="transmembrane region" description="Helical" evidence="1">
    <location>
        <begin position="60"/>
        <end position="80"/>
    </location>
</feature>
<evidence type="ECO:0008006" key="4">
    <source>
        <dbReference type="Google" id="ProtNLM"/>
    </source>
</evidence>
<evidence type="ECO:0000313" key="3">
    <source>
        <dbReference type="Proteomes" id="UP000799302"/>
    </source>
</evidence>
<feature type="transmembrane region" description="Helical" evidence="1">
    <location>
        <begin position="15"/>
        <end position="36"/>
    </location>
</feature>
<dbReference type="AlphaFoldDB" id="A0A6A6UDH0"/>
<sequence>MASSSPSRLLSHSPFLRVIAASFGAVPLGYGINAFLRPMSAMNIFFLFPSATDPLLEPTMYLYAIRAIYMGLTVMIAAYYGHRKTMGAILIALSGISLVDGAVVRTYGGENSLGEKGAENIGHWIWGPPCALVGALLMGIADRQVG</sequence>
<evidence type="ECO:0000313" key="2">
    <source>
        <dbReference type="EMBL" id="KAF2668954.1"/>
    </source>
</evidence>
<accession>A0A6A6UDH0</accession>
<keyword evidence="1" id="KW-1133">Transmembrane helix</keyword>
<dbReference type="InterPro" id="IPR025363">
    <property type="entry name" value="DUF4267"/>
</dbReference>
<evidence type="ECO:0000256" key="1">
    <source>
        <dbReference type="SAM" id="Phobius"/>
    </source>
</evidence>
<dbReference type="OrthoDB" id="5216128at2759"/>
<dbReference type="Proteomes" id="UP000799302">
    <property type="component" value="Unassembled WGS sequence"/>
</dbReference>
<gene>
    <name evidence="2" type="ORF">BT63DRAFT_454934</name>
</gene>
<reference evidence="2" key="1">
    <citation type="journal article" date="2020" name="Stud. Mycol.">
        <title>101 Dothideomycetes genomes: a test case for predicting lifestyles and emergence of pathogens.</title>
        <authorList>
            <person name="Haridas S."/>
            <person name="Albert R."/>
            <person name="Binder M."/>
            <person name="Bloem J."/>
            <person name="Labutti K."/>
            <person name="Salamov A."/>
            <person name="Andreopoulos B."/>
            <person name="Baker S."/>
            <person name="Barry K."/>
            <person name="Bills G."/>
            <person name="Bluhm B."/>
            <person name="Cannon C."/>
            <person name="Castanera R."/>
            <person name="Culley D."/>
            <person name="Daum C."/>
            <person name="Ezra D."/>
            <person name="Gonzalez J."/>
            <person name="Henrissat B."/>
            <person name="Kuo A."/>
            <person name="Liang C."/>
            <person name="Lipzen A."/>
            <person name="Lutzoni F."/>
            <person name="Magnuson J."/>
            <person name="Mondo S."/>
            <person name="Nolan M."/>
            <person name="Ohm R."/>
            <person name="Pangilinan J."/>
            <person name="Park H.-J."/>
            <person name="Ramirez L."/>
            <person name="Alfaro M."/>
            <person name="Sun H."/>
            <person name="Tritt A."/>
            <person name="Yoshinaga Y."/>
            <person name="Zwiers L.-H."/>
            <person name="Turgeon B."/>
            <person name="Goodwin S."/>
            <person name="Spatafora J."/>
            <person name="Crous P."/>
            <person name="Grigoriev I."/>
        </authorList>
    </citation>
    <scope>NUCLEOTIDE SEQUENCE</scope>
    <source>
        <strain evidence="2">CBS 115976</strain>
    </source>
</reference>
<feature type="transmembrane region" description="Helical" evidence="1">
    <location>
        <begin position="87"/>
        <end position="104"/>
    </location>
</feature>
<keyword evidence="3" id="KW-1185">Reference proteome</keyword>
<feature type="transmembrane region" description="Helical" evidence="1">
    <location>
        <begin position="124"/>
        <end position="141"/>
    </location>
</feature>